<comment type="catalytic activity">
    <reaction evidence="9 10">
        <text>nicotinate beta-D-ribonucleotide + ATP + H(+) = deamido-NAD(+) + diphosphate</text>
        <dbReference type="Rhea" id="RHEA:22860"/>
        <dbReference type="ChEBI" id="CHEBI:15378"/>
        <dbReference type="ChEBI" id="CHEBI:30616"/>
        <dbReference type="ChEBI" id="CHEBI:33019"/>
        <dbReference type="ChEBI" id="CHEBI:57502"/>
        <dbReference type="ChEBI" id="CHEBI:58437"/>
        <dbReference type="EC" id="2.7.7.18"/>
    </reaction>
</comment>
<evidence type="ECO:0000256" key="5">
    <source>
        <dbReference type="ARBA" id="ARBA00022695"/>
    </source>
</evidence>
<protein>
    <recommendedName>
        <fullName evidence="10">Probable nicotinate-nucleotide adenylyltransferase</fullName>
        <ecNumber evidence="10">2.7.7.18</ecNumber>
    </recommendedName>
    <alternativeName>
        <fullName evidence="10">Deamido-NAD(+) diphosphorylase</fullName>
    </alternativeName>
    <alternativeName>
        <fullName evidence="10">Deamido-NAD(+) pyrophosphorylase</fullName>
    </alternativeName>
    <alternativeName>
        <fullName evidence="10">Nicotinate mononucleotide adenylyltransferase</fullName>
        <shortName evidence="10">NaMN adenylyltransferase</shortName>
    </alternativeName>
</protein>
<proteinExistence type="inferred from homology"/>
<reference evidence="12" key="1">
    <citation type="submission" date="2019-11" db="EMBL/GenBank/DDBJ databases">
        <authorList>
            <person name="Feng L."/>
        </authorList>
    </citation>
    <scope>NUCLEOTIDE SEQUENCE</scope>
    <source>
        <strain evidence="12">ChathewayiLFYP18</strain>
    </source>
</reference>
<keyword evidence="4 10" id="KW-0808">Transferase</keyword>
<evidence type="ECO:0000256" key="2">
    <source>
        <dbReference type="ARBA" id="ARBA00005019"/>
    </source>
</evidence>
<evidence type="ECO:0000256" key="4">
    <source>
        <dbReference type="ARBA" id="ARBA00022679"/>
    </source>
</evidence>
<keyword evidence="6 10" id="KW-0547">Nucleotide-binding</keyword>
<dbReference type="GO" id="GO:0009435">
    <property type="term" value="P:NAD+ biosynthetic process"/>
    <property type="evidence" value="ECO:0007669"/>
    <property type="project" value="UniProtKB-UniRule"/>
</dbReference>
<evidence type="ECO:0000256" key="8">
    <source>
        <dbReference type="ARBA" id="ARBA00023027"/>
    </source>
</evidence>
<comment type="pathway">
    <text evidence="2 10">Cofactor biosynthesis; NAD(+) biosynthesis; deamido-NAD(+) from nicotinate D-ribonucleotide: step 1/1.</text>
</comment>
<sequence>MGKIGIMGGTFDPIHNGHLLLGEQAYHEYGLDQIWYMPSGQPPHKKDHRVTDSHIRLEMTRLAMEGREGFSCSDFEVMRSGNTYTSQTLEILHEKYPGQTFYFIIGADSLYEIEHWHEPAKVLAQAVILAAVREYESAGRSMETQIAYLKEKYQADVRMLHCREIDISSAELRRMTALGESIEPFVPEPVARYIKEHHLYQEVAECRKSLHS</sequence>
<keyword evidence="7 10" id="KW-0067">ATP-binding</keyword>
<keyword evidence="3 10" id="KW-0662">Pyridine nucleotide biosynthesis</keyword>
<evidence type="ECO:0000256" key="10">
    <source>
        <dbReference type="HAMAP-Rule" id="MF_00244"/>
    </source>
</evidence>
<dbReference type="CDD" id="cd02165">
    <property type="entry name" value="NMNAT"/>
    <property type="match status" value="1"/>
</dbReference>
<dbReference type="PANTHER" id="PTHR39321:SF3">
    <property type="entry name" value="PHOSPHOPANTETHEINE ADENYLYLTRANSFERASE"/>
    <property type="match status" value="1"/>
</dbReference>
<keyword evidence="5 10" id="KW-0548">Nucleotidyltransferase</keyword>
<evidence type="ECO:0000256" key="6">
    <source>
        <dbReference type="ARBA" id="ARBA00022741"/>
    </source>
</evidence>
<comment type="function">
    <text evidence="1 10">Catalyzes the reversible adenylation of nicotinate mononucleotide (NaMN) to nicotinic acid adenine dinucleotide (NaAD).</text>
</comment>
<dbReference type="EC" id="2.7.7.18" evidence="10"/>
<evidence type="ECO:0000259" key="11">
    <source>
        <dbReference type="Pfam" id="PF01467"/>
    </source>
</evidence>
<dbReference type="EMBL" id="CACRUH010000011">
    <property type="protein sequence ID" value="VYT68435.1"/>
    <property type="molecule type" value="Genomic_DNA"/>
</dbReference>
<feature type="domain" description="Cytidyltransferase-like" evidence="11">
    <location>
        <begin position="6"/>
        <end position="174"/>
    </location>
</feature>
<organism evidence="12">
    <name type="scientific">Hungatella hathewayi</name>
    <dbReference type="NCBI Taxonomy" id="154046"/>
    <lineage>
        <taxon>Bacteria</taxon>
        <taxon>Bacillati</taxon>
        <taxon>Bacillota</taxon>
        <taxon>Clostridia</taxon>
        <taxon>Lachnospirales</taxon>
        <taxon>Lachnospiraceae</taxon>
        <taxon>Hungatella</taxon>
    </lineage>
</organism>
<gene>
    <name evidence="10 12" type="primary">nadD</name>
    <name evidence="12" type="ORF">CHLFYP18_05310</name>
</gene>
<evidence type="ECO:0000256" key="7">
    <source>
        <dbReference type="ARBA" id="ARBA00022840"/>
    </source>
</evidence>
<dbReference type="NCBIfam" id="TIGR00482">
    <property type="entry name" value="nicotinate (nicotinamide) nucleotide adenylyltransferase"/>
    <property type="match status" value="1"/>
</dbReference>
<accession>A0A6N2YN86</accession>
<dbReference type="NCBIfam" id="NF000840">
    <property type="entry name" value="PRK00071.1-3"/>
    <property type="match status" value="1"/>
</dbReference>
<dbReference type="NCBIfam" id="TIGR00125">
    <property type="entry name" value="cyt_tran_rel"/>
    <property type="match status" value="1"/>
</dbReference>
<dbReference type="Gene3D" id="3.40.50.620">
    <property type="entry name" value="HUPs"/>
    <property type="match status" value="1"/>
</dbReference>
<dbReference type="InterPro" id="IPR004821">
    <property type="entry name" value="Cyt_trans-like"/>
</dbReference>
<evidence type="ECO:0000313" key="12">
    <source>
        <dbReference type="EMBL" id="VYT68435.1"/>
    </source>
</evidence>
<dbReference type="PANTHER" id="PTHR39321">
    <property type="entry name" value="NICOTINATE-NUCLEOTIDE ADENYLYLTRANSFERASE-RELATED"/>
    <property type="match status" value="1"/>
</dbReference>
<name>A0A6N2YN86_9FIRM</name>
<dbReference type="InterPro" id="IPR005248">
    <property type="entry name" value="NadD/NMNAT"/>
</dbReference>
<evidence type="ECO:0000256" key="1">
    <source>
        <dbReference type="ARBA" id="ARBA00002324"/>
    </source>
</evidence>
<dbReference type="InterPro" id="IPR014729">
    <property type="entry name" value="Rossmann-like_a/b/a_fold"/>
</dbReference>
<dbReference type="GO" id="GO:0005524">
    <property type="term" value="F:ATP binding"/>
    <property type="evidence" value="ECO:0007669"/>
    <property type="project" value="UniProtKB-KW"/>
</dbReference>
<dbReference type="AlphaFoldDB" id="A0A6N2YN86"/>
<dbReference type="HAMAP" id="MF_00244">
    <property type="entry name" value="NaMN_adenylyltr"/>
    <property type="match status" value="1"/>
</dbReference>
<keyword evidence="8 10" id="KW-0520">NAD</keyword>
<evidence type="ECO:0000256" key="9">
    <source>
        <dbReference type="ARBA" id="ARBA00048721"/>
    </source>
</evidence>
<dbReference type="RefSeq" id="WP_156832207.1">
    <property type="nucleotide sequence ID" value="NZ_CACRUH010000011.1"/>
</dbReference>
<evidence type="ECO:0000256" key="3">
    <source>
        <dbReference type="ARBA" id="ARBA00022642"/>
    </source>
</evidence>
<dbReference type="GO" id="GO:0004515">
    <property type="term" value="F:nicotinate-nucleotide adenylyltransferase activity"/>
    <property type="evidence" value="ECO:0007669"/>
    <property type="project" value="UniProtKB-UniRule"/>
</dbReference>
<dbReference type="Pfam" id="PF01467">
    <property type="entry name" value="CTP_transf_like"/>
    <property type="match status" value="1"/>
</dbReference>
<dbReference type="UniPathway" id="UPA00253">
    <property type="reaction ID" value="UER00332"/>
</dbReference>
<comment type="similarity">
    <text evidence="10">Belongs to the NadD family.</text>
</comment>
<dbReference type="SUPFAM" id="SSF52374">
    <property type="entry name" value="Nucleotidylyl transferase"/>
    <property type="match status" value="1"/>
</dbReference>